<protein>
    <submittedName>
        <fullName evidence="1">Uncharacterized protein</fullName>
    </submittedName>
</protein>
<comment type="caution">
    <text evidence="1">The sequence shown here is derived from an EMBL/GenBank/DDBJ whole genome shotgun (WGS) entry which is preliminary data.</text>
</comment>
<accession>A0A0F9SK98</accession>
<gene>
    <name evidence="1" type="ORF">LCGC14_0841400</name>
</gene>
<dbReference type="AlphaFoldDB" id="A0A0F9SK98"/>
<proteinExistence type="predicted"/>
<evidence type="ECO:0000313" key="1">
    <source>
        <dbReference type="EMBL" id="KKN29693.1"/>
    </source>
</evidence>
<reference evidence="1" key="1">
    <citation type="journal article" date="2015" name="Nature">
        <title>Complex archaea that bridge the gap between prokaryotes and eukaryotes.</title>
        <authorList>
            <person name="Spang A."/>
            <person name="Saw J.H."/>
            <person name="Jorgensen S.L."/>
            <person name="Zaremba-Niedzwiedzka K."/>
            <person name="Martijn J."/>
            <person name="Lind A.E."/>
            <person name="van Eijk R."/>
            <person name="Schleper C."/>
            <person name="Guy L."/>
            <person name="Ettema T.J."/>
        </authorList>
    </citation>
    <scope>NUCLEOTIDE SEQUENCE</scope>
</reference>
<dbReference type="SUPFAM" id="SSF56112">
    <property type="entry name" value="Protein kinase-like (PK-like)"/>
    <property type="match status" value="1"/>
</dbReference>
<dbReference type="InterPro" id="IPR011009">
    <property type="entry name" value="Kinase-like_dom_sf"/>
</dbReference>
<sequence>MPASQWEQDGVASGGWVAIGGHSNAEGAMAAYRTPTGVVKTTEDEYNEGALRVEVDCLNIMAGSGYAPEVIDVIPKGDIATRPRFATVQTDAGVTELPIVDGEKFRRQMVKLVGAVRGRGLRHGDLTEPNLVFRRDHPTLLDWQESHPLEERGPQKQPWTDSFMAMRDVAGIVSVDGTFDTPRVARRWMAVLTDLGATIHRGGLPLEGKTFVDLGCYVGDFPALAAIEGMEAWGVDAGGFRTGENSIEIGNELWHDLLPYVPTLVQSDLFDWIFEAARWWSDEPQREYRPWDVSMMFSTYPYLVDQRGEAAAEGLVREIIHRSEVFYFETQLVGDGPGQQFMTEAGVGHWLEGFVPGGEVKALITIPVWGRPASRTVFAVRHE</sequence>
<organism evidence="1">
    <name type="scientific">marine sediment metagenome</name>
    <dbReference type="NCBI Taxonomy" id="412755"/>
    <lineage>
        <taxon>unclassified sequences</taxon>
        <taxon>metagenomes</taxon>
        <taxon>ecological metagenomes</taxon>
    </lineage>
</organism>
<name>A0A0F9SK98_9ZZZZ</name>
<dbReference type="EMBL" id="LAZR01002465">
    <property type="protein sequence ID" value="KKN29693.1"/>
    <property type="molecule type" value="Genomic_DNA"/>
</dbReference>